<evidence type="ECO:0000256" key="6">
    <source>
        <dbReference type="ARBA" id="ARBA00022737"/>
    </source>
</evidence>
<evidence type="ECO:0000313" key="11">
    <source>
        <dbReference type="Proteomes" id="UP000663841"/>
    </source>
</evidence>
<evidence type="ECO:0000256" key="5">
    <source>
        <dbReference type="ARBA" id="ARBA00022448"/>
    </source>
</evidence>
<proteinExistence type="inferred from homology"/>
<evidence type="ECO:0000256" key="3">
    <source>
        <dbReference type="ARBA" id="ARBA00011422"/>
    </source>
</evidence>
<dbReference type="InterPro" id="IPR051345">
    <property type="entry name" value="Importin_beta-like_NTR"/>
</dbReference>
<feature type="domain" description="Exportin-1/Importin-beta-like" evidence="9">
    <location>
        <begin position="138"/>
        <end position="255"/>
    </location>
</feature>
<name>A0A8H3GY64_9AGAM</name>
<dbReference type="GO" id="GO:0006606">
    <property type="term" value="P:protein import into nucleus"/>
    <property type="evidence" value="ECO:0007669"/>
    <property type="project" value="TreeGrafter"/>
</dbReference>
<organism evidence="10 11">
    <name type="scientific">Rhizoctonia solani</name>
    <dbReference type="NCBI Taxonomy" id="456999"/>
    <lineage>
        <taxon>Eukaryota</taxon>
        <taxon>Fungi</taxon>
        <taxon>Dikarya</taxon>
        <taxon>Basidiomycota</taxon>
        <taxon>Agaricomycotina</taxon>
        <taxon>Agaricomycetes</taxon>
        <taxon>Cantharellales</taxon>
        <taxon>Ceratobasidiaceae</taxon>
        <taxon>Rhizoctonia</taxon>
    </lineage>
</organism>
<dbReference type="GO" id="GO:0005634">
    <property type="term" value="C:nucleus"/>
    <property type="evidence" value="ECO:0007669"/>
    <property type="project" value="UniProtKB-SubCell"/>
</dbReference>
<comment type="similarity">
    <text evidence="2">Belongs to the importin beta family.</text>
</comment>
<evidence type="ECO:0000259" key="8">
    <source>
        <dbReference type="Pfam" id="PF03810"/>
    </source>
</evidence>
<dbReference type="EMBL" id="CAJMWW010000491">
    <property type="protein sequence ID" value="CAE6472320.1"/>
    <property type="molecule type" value="Genomic_DNA"/>
</dbReference>
<evidence type="ECO:0000259" key="9">
    <source>
        <dbReference type="Pfam" id="PF08389"/>
    </source>
</evidence>
<dbReference type="Pfam" id="PF18806">
    <property type="entry name" value="Importin_rep_3"/>
    <property type="match status" value="1"/>
</dbReference>
<accession>A0A8H3GY64</accession>
<dbReference type="InterPro" id="IPR013598">
    <property type="entry name" value="Exportin-1/Importin-b-like"/>
</dbReference>
<evidence type="ECO:0000256" key="7">
    <source>
        <dbReference type="ARBA" id="ARBA00023242"/>
    </source>
</evidence>
<dbReference type="Pfam" id="PF03810">
    <property type="entry name" value="IBN_N"/>
    <property type="match status" value="1"/>
</dbReference>
<keyword evidence="7" id="KW-0539">Nucleus</keyword>
<comment type="subunit">
    <text evidence="3">Interacts with UBC9, RAN, RBM8A, eIF-1A and PAX6.</text>
</comment>
<dbReference type="PANTHER" id="PTHR12363">
    <property type="entry name" value="TRANSPORTIN 3 AND IMPORTIN 13"/>
    <property type="match status" value="1"/>
</dbReference>
<dbReference type="GO" id="GO:0031267">
    <property type="term" value="F:small GTPase binding"/>
    <property type="evidence" value="ECO:0007669"/>
    <property type="project" value="InterPro"/>
</dbReference>
<evidence type="ECO:0000256" key="1">
    <source>
        <dbReference type="ARBA" id="ARBA00004123"/>
    </source>
</evidence>
<dbReference type="GO" id="GO:0005737">
    <property type="term" value="C:cytoplasm"/>
    <property type="evidence" value="ECO:0007669"/>
    <property type="project" value="TreeGrafter"/>
</dbReference>
<dbReference type="InterPro" id="IPR040709">
    <property type="entry name" value="Importin_rep_1"/>
</dbReference>
<dbReference type="Pfam" id="PF08389">
    <property type="entry name" value="Xpo1"/>
    <property type="match status" value="1"/>
</dbReference>
<comment type="subcellular location">
    <subcellularLocation>
        <location evidence="1">Nucleus</location>
    </subcellularLocation>
</comment>
<dbReference type="PANTHER" id="PTHR12363:SF33">
    <property type="entry name" value="IMPORTIN-13"/>
    <property type="match status" value="1"/>
</dbReference>
<evidence type="ECO:0000256" key="4">
    <source>
        <dbReference type="ARBA" id="ARBA00016020"/>
    </source>
</evidence>
<dbReference type="InterPro" id="IPR001494">
    <property type="entry name" value="Importin-beta_N"/>
</dbReference>
<gene>
    <name evidence="10" type="ORF">RDB_LOCUS180256</name>
</gene>
<sequence length="1030" mass="111134">MSASPFQIALLPQDIAQAQALVTQLYSPGTRPEVQQSINRELLDVQRRPEAWGLVVPFLESSDPNVQFFGALTIQVKIARDWDAFPQEHATALRDTLLELTGRAATRNLPPVAIRKLFVSICSLALRLAPTDADHPESRWPNWVLGTAQSLSANGASPKVVLEFLTIVAEEVARSDLVAAKKSQMDLILREAAPTVVQAASSSFATNGRTALKCLEAWISWGIPADNITPLIPLLIELLSPNSDEDNFVAASDVLQEILTKSSLSEGGAGVRTLTLPLLEWVSRVAMEIMQQAVAAEDSGPISHSVCKLITALGEHSTQYLAAHLNESHVQEFMKVALGYTGFPGWYGVDEEESEMVLPFWYLLEESLLDADYVADQNGELWGTAKMIYLELVNILKRKVTWPAEAGWAKDQREKFSNYRRDVGDALINAYYVLRDDMLRALVEPLVDKLSTERVDWEDVEATLHNIKAIQEALPVDPNPSLATLFGPRVLGRLPRVGTHRVRRTALATVGAYATWFTTGARTRAGTPAADDADRAGPQTAANGVTLAVPSANSNAGEGAGLLLEAVGYVVAALEEPVVCGDAARALKELCDANRVRLAPHIQSFGELHQRLPHIPANEKGKVLQSIASVIQALPPAQAIDPILGVVTPVVTSLGQLLNDTNTAKAIRDATIAHLGALTACSKGLTRSTDIFTFALEDPDTPEGQALLAAIEQARSDPRMAMLRDEIVRLIGTVMARWCIDAEVSTAVSELIKSITALPSDATLLSLSPEPLLELVCTAARVQLTAVWLSLAALLVVQLDPPMWPRLTKESDVEVQRRTSIVAQATSGLVGAGLTMLNSGAAMETNPDVAQDFFGYLTKVGGHFPKVILEMSGDIADGLFRITATALTLQERYSLVNACNFMTMFLRKTRNDGALIAPADAQLRKQGAILMEALLLGIGGSAPRSTVPNLAELLSNLVSRVPNEARTWMGSLLMADNPTNAKIPIVAREKFMKAVLGTRSTKKTKEAANEYALVARGLEGSAFGYATSAV</sequence>
<dbReference type="Proteomes" id="UP000663841">
    <property type="component" value="Unassembled WGS sequence"/>
</dbReference>
<comment type="caution">
    <text evidence="10">The sequence shown here is derived from an EMBL/GenBank/DDBJ whole genome shotgun (WGS) entry which is preliminary data.</text>
</comment>
<dbReference type="InterPro" id="IPR040520">
    <property type="entry name" value="Importin_rep_3"/>
</dbReference>
<dbReference type="AlphaFoldDB" id="A0A8H3GY64"/>
<protein>
    <recommendedName>
        <fullName evidence="4">Importin-13</fullName>
    </recommendedName>
</protein>
<dbReference type="InterPro" id="IPR011989">
    <property type="entry name" value="ARM-like"/>
</dbReference>
<evidence type="ECO:0000256" key="2">
    <source>
        <dbReference type="ARBA" id="ARBA00007991"/>
    </source>
</evidence>
<evidence type="ECO:0000313" key="10">
    <source>
        <dbReference type="EMBL" id="CAE6472320.1"/>
    </source>
</evidence>
<keyword evidence="5" id="KW-0813">Transport</keyword>
<dbReference type="Pfam" id="PF18773">
    <property type="entry name" value="Importin_rep"/>
    <property type="match status" value="1"/>
</dbReference>
<dbReference type="InterPro" id="IPR016024">
    <property type="entry name" value="ARM-type_fold"/>
</dbReference>
<dbReference type="Gene3D" id="1.25.10.10">
    <property type="entry name" value="Leucine-rich Repeat Variant"/>
    <property type="match status" value="1"/>
</dbReference>
<keyword evidence="6" id="KW-0677">Repeat</keyword>
<dbReference type="SUPFAM" id="SSF48371">
    <property type="entry name" value="ARM repeat"/>
    <property type="match status" value="1"/>
</dbReference>
<feature type="domain" description="Importin N-terminal" evidence="8">
    <location>
        <begin position="41"/>
        <end position="102"/>
    </location>
</feature>
<reference evidence="10" key="1">
    <citation type="submission" date="2021-01" db="EMBL/GenBank/DDBJ databases">
        <authorList>
            <person name="Kaushik A."/>
        </authorList>
    </citation>
    <scope>NUCLEOTIDE SEQUENCE</scope>
    <source>
        <strain evidence="10">AG3-T5</strain>
    </source>
</reference>